<accession>A0A401NGC5</accession>
<reference evidence="2 3" key="1">
    <citation type="journal article" date="2018" name="Nat. Ecol. Evol.">
        <title>Shark genomes provide insights into elasmobranch evolution and the origin of vertebrates.</title>
        <authorList>
            <person name="Hara Y"/>
            <person name="Yamaguchi K"/>
            <person name="Onimaru K"/>
            <person name="Kadota M"/>
            <person name="Koyanagi M"/>
            <person name="Keeley SD"/>
            <person name="Tatsumi K"/>
            <person name="Tanaka K"/>
            <person name="Motone F"/>
            <person name="Kageyama Y"/>
            <person name="Nozu R"/>
            <person name="Adachi N"/>
            <person name="Nishimura O"/>
            <person name="Nakagawa R"/>
            <person name="Tanegashima C"/>
            <person name="Kiyatake I"/>
            <person name="Matsumoto R"/>
            <person name="Murakumo K"/>
            <person name="Nishida K"/>
            <person name="Terakita A"/>
            <person name="Kuratani S"/>
            <person name="Sato K"/>
            <person name="Hyodo S Kuraku.S."/>
        </authorList>
    </citation>
    <scope>NUCLEOTIDE SEQUENCE [LARGE SCALE GENOMIC DNA]</scope>
</reference>
<protein>
    <submittedName>
        <fullName evidence="2">Uncharacterized protein</fullName>
    </submittedName>
</protein>
<gene>
    <name evidence="2" type="ORF">scyTo_0009084</name>
</gene>
<proteinExistence type="predicted"/>
<name>A0A401NGC5_SCYTO</name>
<feature type="region of interest" description="Disordered" evidence="1">
    <location>
        <begin position="52"/>
        <end position="125"/>
    </location>
</feature>
<dbReference type="AlphaFoldDB" id="A0A401NGC5"/>
<feature type="compositionally biased region" description="Basic and acidic residues" evidence="1">
    <location>
        <begin position="55"/>
        <end position="64"/>
    </location>
</feature>
<evidence type="ECO:0000313" key="2">
    <source>
        <dbReference type="EMBL" id="GCB59978.1"/>
    </source>
</evidence>
<keyword evidence="3" id="KW-1185">Reference proteome</keyword>
<organism evidence="2 3">
    <name type="scientific">Scyliorhinus torazame</name>
    <name type="common">Cloudy catshark</name>
    <name type="synonym">Catulus torazame</name>
    <dbReference type="NCBI Taxonomy" id="75743"/>
    <lineage>
        <taxon>Eukaryota</taxon>
        <taxon>Metazoa</taxon>
        <taxon>Chordata</taxon>
        <taxon>Craniata</taxon>
        <taxon>Vertebrata</taxon>
        <taxon>Chondrichthyes</taxon>
        <taxon>Elasmobranchii</taxon>
        <taxon>Galeomorphii</taxon>
        <taxon>Galeoidea</taxon>
        <taxon>Carcharhiniformes</taxon>
        <taxon>Scyliorhinidae</taxon>
        <taxon>Scyliorhinus</taxon>
    </lineage>
</organism>
<evidence type="ECO:0000256" key="1">
    <source>
        <dbReference type="SAM" id="MobiDB-lite"/>
    </source>
</evidence>
<sequence length="125" mass="14518">MLRKSEATTKHDELICLWRKSAHSSARCKLKPTKKLERKLLLLPTHNISVGQIYDDGRSSRIREANSGSDEREDWNHGPHHLHQRSCPALRHPQRPCQRALHPAQRRPARFPQRAEGQTTEKVRP</sequence>
<dbReference type="EMBL" id="BFAA01003619">
    <property type="protein sequence ID" value="GCB59978.1"/>
    <property type="molecule type" value="Genomic_DNA"/>
</dbReference>
<dbReference type="Proteomes" id="UP000288216">
    <property type="component" value="Unassembled WGS sequence"/>
</dbReference>
<comment type="caution">
    <text evidence="2">The sequence shown here is derived from an EMBL/GenBank/DDBJ whole genome shotgun (WGS) entry which is preliminary data.</text>
</comment>
<evidence type="ECO:0000313" key="3">
    <source>
        <dbReference type="Proteomes" id="UP000288216"/>
    </source>
</evidence>